<protein>
    <submittedName>
        <fullName evidence="2">Uncharacterized protein</fullName>
    </submittedName>
</protein>
<evidence type="ECO:0000313" key="2">
    <source>
        <dbReference type="EMBL" id="JAP77961.1"/>
    </source>
</evidence>
<feature type="signal peptide" evidence="1">
    <location>
        <begin position="1"/>
        <end position="21"/>
    </location>
</feature>
<organism evidence="2">
    <name type="scientific">Rhipicephalus appendiculatus</name>
    <name type="common">Brown ear tick</name>
    <dbReference type="NCBI Taxonomy" id="34631"/>
    <lineage>
        <taxon>Eukaryota</taxon>
        <taxon>Metazoa</taxon>
        <taxon>Ecdysozoa</taxon>
        <taxon>Arthropoda</taxon>
        <taxon>Chelicerata</taxon>
        <taxon>Arachnida</taxon>
        <taxon>Acari</taxon>
        <taxon>Parasitiformes</taxon>
        <taxon>Ixodida</taxon>
        <taxon>Ixodoidea</taxon>
        <taxon>Ixodidae</taxon>
        <taxon>Rhipicephalinae</taxon>
        <taxon>Rhipicephalus</taxon>
        <taxon>Rhipicephalus</taxon>
    </lineage>
</organism>
<name>A0A131YJ58_RHIAP</name>
<feature type="chain" id="PRO_5007285322" evidence="1">
    <location>
        <begin position="22"/>
        <end position="90"/>
    </location>
</feature>
<sequence length="90" mass="10167">MWMCIVVPYVLFGFLEVGVTSTCARTKCEKGMISCCLMKNNNPYQSCIRRSESCKNHWSRFCEPPCFLKCTSTADSSECLCSAARSQRCV</sequence>
<dbReference type="EMBL" id="GEDV01010596">
    <property type="protein sequence ID" value="JAP77961.1"/>
    <property type="molecule type" value="Transcribed_RNA"/>
</dbReference>
<evidence type="ECO:0000256" key="1">
    <source>
        <dbReference type="SAM" id="SignalP"/>
    </source>
</evidence>
<keyword evidence="1" id="KW-0732">Signal</keyword>
<accession>A0A131YJ58</accession>
<dbReference type="AlphaFoldDB" id="A0A131YJ58"/>
<reference evidence="2" key="1">
    <citation type="journal article" date="2016" name="Ticks Tick Borne Dis.">
        <title>De novo assembly and annotation of the salivary gland transcriptome of Rhipicephalus appendiculatus male and female ticks during blood feeding.</title>
        <authorList>
            <person name="de Castro M.H."/>
            <person name="de Klerk D."/>
            <person name="Pienaar R."/>
            <person name="Latif A.A."/>
            <person name="Rees D.J."/>
            <person name="Mans B.J."/>
        </authorList>
    </citation>
    <scope>NUCLEOTIDE SEQUENCE</scope>
    <source>
        <tissue evidence="2">Salivary glands</tissue>
    </source>
</reference>
<proteinExistence type="predicted"/>